<accession>A0A1E5XI98</accession>
<dbReference type="InterPro" id="IPR002725">
    <property type="entry name" value="YgjP-like_metallopeptidase"/>
</dbReference>
<comment type="caution">
    <text evidence="2">The sequence shown here is derived from an EMBL/GenBank/DDBJ whole genome shotgun (WGS) entry which is preliminary data.</text>
</comment>
<dbReference type="AlphaFoldDB" id="A0A1E5XI98"/>
<feature type="domain" description="YgjP-like metallopeptidase" evidence="1">
    <location>
        <begin position="36"/>
        <end position="237"/>
    </location>
</feature>
<dbReference type="CDD" id="cd07344">
    <property type="entry name" value="M48_yhfN_like"/>
    <property type="match status" value="1"/>
</dbReference>
<organism evidence="2 3">
    <name type="scientific">Devosia insulae DS-56</name>
    <dbReference type="NCBI Taxonomy" id="1116389"/>
    <lineage>
        <taxon>Bacteria</taxon>
        <taxon>Pseudomonadati</taxon>
        <taxon>Pseudomonadota</taxon>
        <taxon>Alphaproteobacteria</taxon>
        <taxon>Hyphomicrobiales</taxon>
        <taxon>Devosiaceae</taxon>
        <taxon>Devosia</taxon>
    </lineage>
</organism>
<dbReference type="Proteomes" id="UP000095463">
    <property type="component" value="Unassembled WGS sequence"/>
</dbReference>
<dbReference type="EMBL" id="LAJE02000383">
    <property type="protein sequence ID" value="OEO28318.1"/>
    <property type="molecule type" value="Genomic_DNA"/>
</dbReference>
<dbReference type="Gene3D" id="3.30.2010.10">
    <property type="entry name" value="Metalloproteases ('zincins'), catalytic domain"/>
    <property type="match status" value="1"/>
</dbReference>
<dbReference type="PANTHER" id="PTHR30399">
    <property type="entry name" value="UNCHARACTERIZED PROTEIN YGJP"/>
    <property type="match status" value="1"/>
</dbReference>
<evidence type="ECO:0000313" key="3">
    <source>
        <dbReference type="Proteomes" id="UP000095463"/>
    </source>
</evidence>
<dbReference type="Pfam" id="PF01863">
    <property type="entry name" value="YgjP-like"/>
    <property type="match status" value="1"/>
</dbReference>
<dbReference type="PANTHER" id="PTHR30399:SF1">
    <property type="entry name" value="UTP PYROPHOSPHATASE"/>
    <property type="match status" value="1"/>
</dbReference>
<reference evidence="2 3" key="1">
    <citation type="journal article" date="2015" name="Genome Announc.">
        <title>Genome Assemblies of Three Soil-Associated Devosia species: D. insulae, D. limi, and D. soli.</title>
        <authorList>
            <person name="Hassan Y.I."/>
            <person name="Lepp D."/>
            <person name="Zhou T."/>
        </authorList>
    </citation>
    <scope>NUCLEOTIDE SEQUENCE [LARGE SCALE GENOMIC DNA]</scope>
    <source>
        <strain evidence="2 3">DS-56</strain>
    </source>
</reference>
<sequence length="247" mass="27487">MNFLFPAKAPKVPAATTLVINDEPVEITVKVSPRAKSYRLTVPHHGNPVLTLPRTGRWPEAEGFLNRHRGWLAARLKRSAPRTAFADGEVLPLRGVPHRIHATGRLRGRVEVSEIDGELSLLVPGEAAHIPRRLTEWLKAEAQRDLAERSDIHAATLGVEVKSVAMRSQATRWGSCSSSGRLNYNWRLILAPPFVLDYVAAHEVAHLVHMNHSPNFWKAVERALPDMTKGKAWLKAHGKVLMGYGLE</sequence>
<gene>
    <name evidence="2" type="ORF">VW23_005335</name>
</gene>
<evidence type="ECO:0000259" key="1">
    <source>
        <dbReference type="Pfam" id="PF01863"/>
    </source>
</evidence>
<keyword evidence="3" id="KW-1185">Reference proteome</keyword>
<evidence type="ECO:0000313" key="2">
    <source>
        <dbReference type="EMBL" id="OEO28318.1"/>
    </source>
</evidence>
<dbReference type="InterPro" id="IPR053136">
    <property type="entry name" value="UTP_pyrophosphatase-like"/>
</dbReference>
<name>A0A1E5XI98_9HYPH</name>
<protein>
    <recommendedName>
        <fullName evidence="1">YgjP-like metallopeptidase domain-containing protein</fullName>
    </recommendedName>
</protein>
<proteinExistence type="predicted"/>